<feature type="transmembrane region" description="Helical" evidence="1">
    <location>
        <begin position="224"/>
        <end position="241"/>
    </location>
</feature>
<keyword evidence="1" id="KW-0812">Transmembrane</keyword>
<dbReference type="EMBL" id="JAXIOK010000005">
    <property type="protein sequence ID" value="KAK4770318.1"/>
    <property type="molecule type" value="Genomic_DNA"/>
</dbReference>
<gene>
    <name evidence="2" type="ORF">SAY87_030850</name>
</gene>
<dbReference type="PANTHER" id="PTHR34797">
    <property type="entry name" value="ATG8-INTERACTING PROTEIN 2"/>
    <property type="match status" value="1"/>
</dbReference>
<evidence type="ECO:0000256" key="1">
    <source>
        <dbReference type="SAM" id="Phobius"/>
    </source>
</evidence>
<dbReference type="AlphaFoldDB" id="A0AAN7KTW2"/>
<keyword evidence="1" id="KW-0472">Membrane</keyword>
<proteinExistence type="predicted"/>
<sequence>MMAGKEEGEGENNHRSDWEVVSLTASAYAASPSPTEVQQRYDVQGNTHDETETSHTLFMSDHFVFPPSQHENLPLEPEDSEIHEDAAGKQDAAELTCEWDKTMRKNDKEEALKIVHDEFKGKQFLDDKGDRLHIQSSEYKPDMGHSPYGTTILSSLHSETASAYDDLLSREAIGTEDSFDLPAESSQLSNPLIEEDNCVSDLPCSAWWRKRAASLYAQAKDANAFWSIFIAASVMGIVIMGQHWQ</sequence>
<accession>A0AAN7KTW2</accession>
<reference evidence="2 3" key="1">
    <citation type="journal article" date="2023" name="Hortic Res">
        <title>Pangenome of water caltrop reveals structural variations and asymmetric subgenome divergence after allopolyploidization.</title>
        <authorList>
            <person name="Zhang X."/>
            <person name="Chen Y."/>
            <person name="Wang L."/>
            <person name="Yuan Y."/>
            <person name="Fang M."/>
            <person name="Shi L."/>
            <person name="Lu R."/>
            <person name="Comes H.P."/>
            <person name="Ma Y."/>
            <person name="Chen Y."/>
            <person name="Huang G."/>
            <person name="Zhou Y."/>
            <person name="Zheng Z."/>
            <person name="Qiu Y."/>
        </authorList>
    </citation>
    <scope>NUCLEOTIDE SEQUENCE [LARGE SCALE GENOMIC DNA]</scope>
    <source>
        <tissue evidence="2">Roots</tissue>
    </source>
</reference>
<keyword evidence="3" id="KW-1185">Reference proteome</keyword>
<dbReference type="InterPro" id="IPR040304">
    <property type="entry name" value="ATG8-IP-1/2"/>
</dbReference>
<organism evidence="2 3">
    <name type="scientific">Trapa incisa</name>
    <dbReference type="NCBI Taxonomy" id="236973"/>
    <lineage>
        <taxon>Eukaryota</taxon>
        <taxon>Viridiplantae</taxon>
        <taxon>Streptophyta</taxon>
        <taxon>Embryophyta</taxon>
        <taxon>Tracheophyta</taxon>
        <taxon>Spermatophyta</taxon>
        <taxon>Magnoliopsida</taxon>
        <taxon>eudicotyledons</taxon>
        <taxon>Gunneridae</taxon>
        <taxon>Pentapetalae</taxon>
        <taxon>rosids</taxon>
        <taxon>malvids</taxon>
        <taxon>Myrtales</taxon>
        <taxon>Lythraceae</taxon>
        <taxon>Trapa</taxon>
    </lineage>
</organism>
<evidence type="ECO:0000313" key="2">
    <source>
        <dbReference type="EMBL" id="KAK4770318.1"/>
    </source>
</evidence>
<evidence type="ECO:0000313" key="3">
    <source>
        <dbReference type="Proteomes" id="UP001345219"/>
    </source>
</evidence>
<dbReference type="Proteomes" id="UP001345219">
    <property type="component" value="Chromosome 24"/>
</dbReference>
<name>A0AAN7KTW2_9MYRT</name>
<keyword evidence="1" id="KW-1133">Transmembrane helix</keyword>
<protein>
    <submittedName>
        <fullName evidence="2">Uncharacterized protein</fullName>
    </submittedName>
</protein>
<comment type="caution">
    <text evidence="2">The sequence shown here is derived from an EMBL/GenBank/DDBJ whole genome shotgun (WGS) entry which is preliminary data.</text>
</comment>
<dbReference type="PANTHER" id="PTHR34797:SF1">
    <property type="entry name" value="ATG8-INTERACTING PROTEIN 2"/>
    <property type="match status" value="1"/>
</dbReference>